<name>A0A2S9XBU7_9BACT</name>
<accession>A0A2S9XBU7</accession>
<dbReference type="Gene3D" id="3.90.1150.10">
    <property type="entry name" value="Aspartate Aminotransferase, domain 1"/>
    <property type="match status" value="1"/>
</dbReference>
<dbReference type="EMBL" id="PVNK01000284">
    <property type="protein sequence ID" value="PRP90329.1"/>
    <property type="molecule type" value="Genomic_DNA"/>
</dbReference>
<dbReference type="SUPFAM" id="SSF53383">
    <property type="entry name" value="PLP-dependent transferases"/>
    <property type="match status" value="1"/>
</dbReference>
<keyword evidence="1" id="KW-0032">Aminotransferase</keyword>
<dbReference type="InterPro" id="IPR015422">
    <property type="entry name" value="PyrdxlP-dep_Trfase_small"/>
</dbReference>
<keyword evidence="2" id="KW-1185">Reference proteome</keyword>
<dbReference type="InterPro" id="IPR015424">
    <property type="entry name" value="PyrdxlP-dep_Trfase"/>
</dbReference>
<evidence type="ECO:0000313" key="1">
    <source>
        <dbReference type="EMBL" id="PRP90329.1"/>
    </source>
</evidence>
<dbReference type="AlphaFoldDB" id="A0A2S9XBU7"/>
<gene>
    <name evidence="1" type="ORF">ENSA5_65560</name>
</gene>
<evidence type="ECO:0000313" key="2">
    <source>
        <dbReference type="Proteomes" id="UP000237968"/>
    </source>
</evidence>
<dbReference type="GO" id="GO:0008483">
    <property type="term" value="F:transaminase activity"/>
    <property type="evidence" value="ECO:0007669"/>
    <property type="project" value="UniProtKB-KW"/>
</dbReference>
<organism evidence="1 2">
    <name type="scientific">Enhygromyxa salina</name>
    <dbReference type="NCBI Taxonomy" id="215803"/>
    <lineage>
        <taxon>Bacteria</taxon>
        <taxon>Pseudomonadati</taxon>
        <taxon>Myxococcota</taxon>
        <taxon>Polyangia</taxon>
        <taxon>Nannocystales</taxon>
        <taxon>Nannocystaceae</taxon>
        <taxon>Enhygromyxa</taxon>
    </lineage>
</organism>
<proteinExistence type="predicted"/>
<reference evidence="1 2" key="1">
    <citation type="submission" date="2018-03" db="EMBL/GenBank/DDBJ databases">
        <title>Draft Genome Sequences of the Obligatory Marine Myxobacteria Enhygromyxa salina SWB005.</title>
        <authorList>
            <person name="Poehlein A."/>
            <person name="Moghaddam J.A."/>
            <person name="Harms H."/>
            <person name="Alanjari M."/>
            <person name="Koenig G.M."/>
            <person name="Daniel R."/>
            <person name="Schaeberle T.F."/>
        </authorList>
    </citation>
    <scope>NUCLEOTIDE SEQUENCE [LARGE SCALE GENOMIC DNA]</scope>
    <source>
        <strain evidence="1 2">SWB005</strain>
    </source>
</reference>
<keyword evidence="1" id="KW-0808">Transferase</keyword>
<dbReference type="Proteomes" id="UP000237968">
    <property type="component" value="Unassembled WGS sequence"/>
</dbReference>
<protein>
    <submittedName>
        <fullName evidence="1">DegT/DnrJ/EryC1/StrS aminotransferase family protein</fullName>
    </submittedName>
</protein>
<sequence>MDGATAGRVLARLTEVDAPELAARLAEVLAARAPANLRPRPHDPTLPRLYFAVEVAPDERHALAGALAARGVETSWLYLPLHQSPRYAGYARADAPLIHADALWPKLLLLPCRGWLSPTQVERLAEALGALASLEPAATEARP</sequence>
<comment type="caution">
    <text evidence="1">The sequence shown here is derived from an EMBL/GenBank/DDBJ whole genome shotgun (WGS) entry which is preliminary data.</text>
</comment>
<dbReference type="Pfam" id="PF01041">
    <property type="entry name" value="DegT_DnrJ_EryC1"/>
    <property type="match status" value="1"/>
</dbReference>
<dbReference type="InterPro" id="IPR000653">
    <property type="entry name" value="DegT/StrS_aminotransferase"/>
</dbReference>